<keyword evidence="1" id="KW-0472">Membrane</keyword>
<dbReference type="Proteomes" id="UP000351155">
    <property type="component" value="Unassembled WGS sequence"/>
</dbReference>
<gene>
    <name evidence="2" type="ORF">NCTC12126_01837</name>
</gene>
<sequence>MAWLDNLLNHFAHYPAHLFALLFAMALAKSTVIVSSVLPPASVMLIAGIAAGLSSLHPGLAWLAVALGAALGSVLNYHLGQRMGNTRTITPAHRKTCRYVFARAAPAAEKRRPGAVHRALSGGTALYRPADRRYATTERRQSVSREPDFSLRLGSVIRCCGHGDRDFLIL</sequence>
<evidence type="ECO:0000256" key="1">
    <source>
        <dbReference type="SAM" id="Phobius"/>
    </source>
</evidence>
<keyword evidence="1" id="KW-1133">Transmembrane helix</keyword>
<dbReference type="AlphaFoldDB" id="A0A484X6H1"/>
<protein>
    <submittedName>
        <fullName evidence="2">Uncharacterized membrane-associated protein</fullName>
    </submittedName>
</protein>
<organism evidence="2 3">
    <name type="scientific">Enterobacter cancerogenus</name>
    <dbReference type="NCBI Taxonomy" id="69218"/>
    <lineage>
        <taxon>Bacteria</taxon>
        <taxon>Pseudomonadati</taxon>
        <taxon>Pseudomonadota</taxon>
        <taxon>Gammaproteobacteria</taxon>
        <taxon>Enterobacterales</taxon>
        <taxon>Enterobacteriaceae</taxon>
        <taxon>Enterobacter</taxon>
        <taxon>Enterobacter cloacae complex</taxon>
    </lineage>
</organism>
<accession>A0A484X6H1</accession>
<feature type="transmembrane region" description="Helical" evidence="1">
    <location>
        <begin position="59"/>
        <end position="79"/>
    </location>
</feature>
<reference evidence="2 3" key="1">
    <citation type="submission" date="2019-03" db="EMBL/GenBank/DDBJ databases">
        <authorList>
            <consortium name="Pathogen Informatics"/>
        </authorList>
    </citation>
    <scope>NUCLEOTIDE SEQUENCE [LARGE SCALE GENOMIC DNA]</scope>
    <source>
        <strain evidence="2 3">NCTC12126</strain>
    </source>
</reference>
<feature type="transmembrane region" description="Helical" evidence="1">
    <location>
        <begin position="12"/>
        <end position="28"/>
    </location>
</feature>
<keyword evidence="1" id="KW-0812">Transmembrane</keyword>
<evidence type="ECO:0000313" key="2">
    <source>
        <dbReference type="EMBL" id="VFS19810.1"/>
    </source>
</evidence>
<evidence type="ECO:0000313" key="3">
    <source>
        <dbReference type="Proteomes" id="UP000351155"/>
    </source>
</evidence>
<name>A0A484X6H1_9ENTR</name>
<feature type="transmembrane region" description="Helical" evidence="1">
    <location>
        <begin position="33"/>
        <end position="53"/>
    </location>
</feature>
<proteinExistence type="predicted"/>
<dbReference type="EMBL" id="CAADIW010000008">
    <property type="protein sequence ID" value="VFS19810.1"/>
    <property type="molecule type" value="Genomic_DNA"/>
</dbReference>